<keyword evidence="3" id="KW-1185">Reference proteome</keyword>
<evidence type="ECO:0000313" key="3">
    <source>
        <dbReference type="Proteomes" id="UP000321899"/>
    </source>
</evidence>
<dbReference type="OrthoDB" id="9812287at2"/>
<proteinExistence type="predicted"/>
<accession>A0A5Q4VHZ4</accession>
<evidence type="ECO:0000256" key="1">
    <source>
        <dbReference type="SAM" id="MobiDB-lite"/>
    </source>
</evidence>
<protein>
    <submittedName>
        <fullName evidence="2">Rpn family recombination-promoting nuclease/putative transposase</fullName>
    </submittedName>
</protein>
<dbReference type="EMBL" id="VDMB01000002">
    <property type="protein sequence ID" value="TYT75800.1"/>
    <property type="molecule type" value="Genomic_DNA"/>
</dbReference>
<dbReference type="Proteomes" id="UP000321899">
    <property type="component" value="Unassembled WGS sequence"/>
</dbReference>
<dbReference type="PANTHER" id="PTHR41317">
    <property type="entry name" value="PD-(D_E)XK NUCLEASE FAMILY TRANSPOSASE"/>
    <property type="match status" value="1"/>
</dbReference>
<comment type="caution">
    <text evidence="2">The sequence shown here is derived from an EMBL/GenBank/DDBJ whole genome shotgun (WGS) entry which is preliminary data.</text>
</comment>
<name>A0A5Q4VHZ4_9BACT</name>
<dbReference type="InterPro" id="IPR010106">
    <property type="entry name" value="RpnA"/>
</dbReference>
<dbReference type="PANTHER" id="PTHR41317:SF1">
    <property type="entry name" value="PD-(D_E)XK NUCLEASE FAMILY TRANSPOSASE"/>
    <property type="match status" value="1"/>
</dbReference>
<dbReference type="Pfam" id="PF12784">
    <property type="entry name" value="PDDEXK_2"/>
    <property type="match status" value="1"/>
</dbReference>
<evidence type="ECO:0000313" key="2">
    <source>
        <dbReference type="EMBL" id="TYT75800.1"/>
    </source>
</evidence>
<sequence length="368" mass="43756">MISMEIKIYNDIVFKWIFGRQSCTAPLIALLNAITSPAKKFSDVTILNPFDESEPFKNEKQGILDIRAKDDLSGEWVNLEVQVNPGFHYPPRSKFYLAGMYRDQLEKGKDALYSDLKACYGIHILVGTLFDKPEEEDFWFNHYAMLNTRTHKALVNHWHLYYIELEKYLRSLEKKAEARPLNELEEWTLFIGTIQDNAMPLDERINHNPMIREVYKMIETFTKNDHLREKYRVQEEFIRVQKTNEFMTEKMRQEIVRLGHEVEHFMAEQERITAENKAALLAQERERAEKEKERTEKERERTEKEAALLAQERERVEKERERAEKERERAEKEAFKKNSILQLRKKGFSDADIIFTLGVSDEDIRNLD</sequence>
<gene>
    <name evidence="2" type="ORF">FIM25_02520</name>
</gene>
<feature type="region of interest" description="Disordered" evidence="1">
    <location>
        <begin position="285"/>
        <end position="332"/>
    </location>
</feature>
<dbReference type="AlphaFoldDB" id="A0A5Q4VHZ4"/>
<reference evidence="2 3" key="1">
    <citation type="submission" date="2019-06" db="EMBL/GenBank/DDBJ databases">
        <title>Desulfobotulus mexicanus sp. nov., a novel sulfate-reducing bacterium isolated from the sediment of an alkaline crater lake in Mexico.</title>
        <authorList>
            <person name="Hirschler-Rea A."/>
        </authorList>
    </citation>
    <scope>NUCLEOTIDE SEQUENCE [LARGE SCALE GENOMIC DNA]</scope>
    <source>
        <strain evidence="2 3">PAR22N</strain>
    </source>
</reference>
<dbReference type="NCBIfam" id="TIGR01784">
    <property type="entry name" value="T_den_put_tspse"/>
    <property type="match status" value="1"/>
</dbReference>
<organism evidence="2 3">
    <name type="scientific">Desulfobotulus mexicanus</name>
    <dbReference type="NCBI Taxonomy" id="2586642"/>
    <lineage>
        <taxon>Bacteria</taxon>
        <taxon>Pseudomonadati</taxon>
        <taxon>Thermodesulfobacteriota</taxon>
        <taxon>Desulfobacteria</taxon>
        <taxon>Desulfobacterales</taxon>
        <taxon>Desulfobacteraceae</taxon>
        <taxon>Desulfobotulus</taxon>
    </lineage>
</organism>